<proteinExistence type="predicted"/>
<reference evidence="1 2" key="1">
    <citation type="submission" date="2018-11" db="EMBL/GenBank/DDBJ databases">
        <title>Draft genome analysis of Rheinheimera mesophila isolated from an industrial waste site.</title>
        <authorList>
            <person name="Yu Q."/>
            <person name="Qi Y."/>
            <person name="Zhang H."/>
            <person name="Lu Y."/>
            <person name="Pu J."/>
        </authorList>
    </citation>
    <scope>NUCLEOTIDE SEQUENCE [LARGE SCALE GENOMIC DNA]</scope>
    <source>
        <strain evidence="1 2">IITR13</strain>
    </source>
</reference>
<evidence type="ECO:0000313" key="1">
    <source>
        <dbReference type="EMBL" id="RRJ19524.1"/>
    </source>
</evidence>
<gene>
    <name evidence="1" type="ORF">EIK76_13810</name>
</gene>
<name>A0A3P3QEF9_9GAMM</name>
<organism evidence="1 2">
    <name type="scientific">Rheinheimera mesophila</name>
    <dbReference type="NCBI Taxonomy" id="1547515"/>
    <lineage>
        <taxon>Bacteria</taxon>
        <taxon>Pseudomonadati</taxon>
        <taxon>Pseudomonadota</taxon>
        <taxon>Gammaproteobacteria</taxon>
        <taxon>Chromatiales</taxon>
        <taxon>Chromatiaceae</taxon>
        <taxon>Rheinheimera</taxon>
    </lineage>
</organism>
<dbReference type="AlphaFoldDB" id="A0A3P3QEF9"/>
<accession>A0A3P3QEF9</accession>
<evidence type="ECO:0000313" key="2">
    <source>
        <dbReference type="Proteomes" id="UP000276260"/>
    </source>
</evidence>
<dbReference type="RefSeq" id="WP_046518481.1">
    <property type="nucleotide sequence ID" value="NZ_LAVS01000002.1"/>
</dbReference>
<keyword evidence="2" id="KW-1185">Reference proteome</keyword>
<dbReference type="EMBL" id="RRCF01000004">
    <property type="protein sequence ID" value="RRJ19524.1"/>
    <property type="molecule type" value="Genomic_DNA"/>
</dbReference>
<sequence>MPMFDIEDSKDVDLENNKTSKETLAKIKNVEGFKAKGNEAGVNPEKPKLEEEIVELKPNFMGFGINLRALWKKIRHKKT</sequence>
<dbReference type="OrthoDB" id="7062821at2"/>
<comment type="caution">
    <text evidence="1">The sequence shown here is derived from an EMBL/GenBank/DDBJ whole genome shotgun (WGS) entry which is preliminary data.</text>
</comment>
<dbReference type="Proteomes" id="UP000276260">
    <property type="component" value="Unassembled WGS sequence"/>
</dbReference>
<protein>
    <submittedName>
        <fullName evidence="1">Uncharacterized protein</fullName>
    </submittedName>
</protein>